<protein>
    <recommendedName>
        <fullName evidence="7">Microtubule-associated protein</fullName>
    </recommendedName>
</protein>
<dbReference type="GeneTree" id="ENSGT00940000173910"/>
<feature type="compositionally biased region" description="Basic and acidic residues" evidence="8">
    <location>
        <begin position="1164"/>
        <end position="1174"/>
    </location>
</feature>
<feature type="region of interest" description="Disordered" evidence="8">
    <location>
        <begin position="1127"/>
        <end position="1374"/>
    </location>
</feature>
<name>A0A8C4N572_EPTBU</name>
<evidence type="ECO:0000256" key="4">
    <source>
        <dbReference type="ARBA" id="ARBA00022701"/>
    </source>
</evidence>
<dbReference type="InterPro" id="IPR027324">
    <property type="entry name" value="MAP2/MAP4/Tau"/>
</dbReference>
<feature type="compositionally biased region" description="Basic and acidic residues" evidence="8">
    <location>
        <begin position="339"/>
        <end position="351"/>
    </location>
</feature>
<feature type="compositionally biased region" description="Basic and acidic residues" evidence="8">
    <location>
        <begin position="1083"/>
        <end position="1098"/>
    </location>
</feature>
<feature type="compositionally biased region" description="Polar residues" evidence="8">
    <location>
        <begin position="1251"/>
        <end position="1269"/>
    </location>
</feature>
<feature type="compositionally biased region" description="Basic and acidic residues" evidence="8">
    <location>
        <begin position="593"/>
        <end position="603"/>
    </location>
</feature>
<dbReference type="PANTHER" id="PTHR11501">
    <property type="entry name" value="MICROTUBULE-ASSOCIATED PROTEIN"/>
    <property type="match status" value="1"/>
</dbReference>
<keyword evidence="6 7" id="KW-0206">Cytoskeleton</keyword>
<feature type="region of interest" description="Disordered" evidence="8">
    <location>
        <begin position="534"/>
        <end position="572"/>
    </location>
</feature>
<dbReference type="GO" id="GO:0043005">
    <property type="term" value="C:neuron projection"/>
    <property type="evidence" value="ECO:0007669"/>
    <property type="project" value="TreeGrafter"/>
</dbReference>
<evidence type="ECO:0000256" key="1">
    <source>
        <dbReference type="ARBA" id="ARBA00004245"/>
    </source>
</evidence>
<feature type="region of interest" description="Disordered" evidence="8">
    <location>
        <begin position="593"/>
        <end position="613"/>
    </location>
</feature>
<feature type="region of interest" description="Disordered" evidence="8">
    <location>
        <begin position="1032"/>
        <end position="1061"/>
    </location>
</feature>
<comment type="subcellular location">
    <subcellularLocation>
        <location evidence="1 7">Cytoplasm</location>
        <location evidence="1 7">Cytoskeleton</location>
    </subcellularLocation>
</comment>
<dbReference type="GO" id="GO:0031175">
    <property type="term" value="P:neuron projection development"/>
    <property type="evidence" value="ECO:0007669"/>
    <property type="project" value="TreeGrafter"/>
</dbReference>
<evidence type="ECO:0000256" key="5">
    <source>
        <dbReference type="ARBA" id="ARBA00022737"/>
    </source>
</evidence>
<keyword evidence="2 7" id="KW-0963">Cytoplasm</keyword>
<feature type="compositionally biased region" description="Basic and acidic residues" evidence="8">
    <location>
        <begin position="481"/>
        <end position="493"/>
    </location>
</feature>
<feature type="compositionally biased region" description="Polar residues" evidence="8">
    <location>
        <begin position="1276"/>
        <end position="1310"/>
    </location>
</feature>
<feature type="region of interest" description="Disordered" evidence="8">
    <location>
        <begin position="1076"/>
        <end position="1098"/>
    </location>
</feature>
<feature type="region of interest" description="Disordered" evidence="8">
    <location>
        <begin position="626"/>
        <end position="689"/>
    </location>
</feature>
<reference evidence="9" key="1">
    <citation type="submission" date="2025-05" db="UniProtKB">
        <authorList>
            <consortium name="Ensembl"/>
        </authorList>
    </citation>
    <scope>IDENTIFICATION</scope>
</reference>
<evidence type="ECO:0000256" key="8">
    <source>
        <dbReference type="SAM" id="MobiDB-lite"/>
    </source>
</evidence>
<dbReference type="PROSITE" id="PS00229">
    <property type="entry name" value="TAU_MAP_1"/>
    <property type="match status" value="1"/>
</dbReference>
<dbReference type="GO" id="GO:0008017">
    <property type="term" value="F:microtubule binding"/>
    <property type="evidence" value="ECO:0007669"/>
    <property type="project" value="InterPro"/>
</dbReference>
<keyword evidence="3" id="KW-0597">Phosphoprotein</keyword>
<feature type="compositionally biased region" description="Polar residues" evidence="8">
    <location>
        <begin position="1338"/>
        <end position="1374"/>
    </location>
</feature>
<feature type="compositionally biased region" description="Basic and acidic residues" evidence="8">
    <location>
        <begin position="1182"/>
        <end position="1192"/>
    </location>
</feature>
<feature type="region of interest" description="Disordered" evidence="8">
    <location>
        <begin position="276"/>
        <end position="297"/>
    </location>
</feature>
<feature type="compositionally biased region" description="Polar residues" evidence="8">
    <location>
        <begin position="470"/>
        <end position="479"/>
    </location>
</feature>
<dbReference type="GO" id="GO:0000226">
    <property type="term" value="P:microtubule cytoskeleton organization"/>
    <property type="evidence" value="ECO:0007669"/>
    <property type="project" value="TreeGrafter"/>
</dbReference>
<proteinExistence type="predicted"/>
<evidence type="ECO:0000256" key="2">
    <source>
        <dbReference type="ARBA" id="ARBA00022490"/>
    </source>
</evidence>
<feature type="region of interest" description="Disordered" evidence="8">
    <location>
        <begin position="1"/>
        <end position="28"/>
    </location>
</feature>
<feature type="region of interest" description="Disordered" evidence="8">
    <location>
        <begin position="470"/>
        <end position="496"/>
    </location>
</feature>
<feature type="compositionally biased region" description="Polar residues" evidence="8">
    <location>
        <begin position="352"/>
        <end position="361"/>
    </location>
</feature>
<feature type="compositionally biased region" description="Basic and acidic residues" evidence="8">
    <location>
        <begin position="1143"/>
        <end position="1156"/>
    </location>
</feature>
<feature type="compositionally biased region" description="Basic and acidic residues" evidence="8">
    <location>
        <begin position="1323"/>
        <end position="1337"/>
    </location>
</feature>
<evidence type="ECO:0000256" key="3">
    <source>
        <dbReference type="ARBA" id="ARBA00022553"/>
    </source>
</evidence>
<dbReference type="PANTHER" id="PTHR11501:SF18">
    <property type="entry name" value="MICROTUBULE-ASSOCIATED PROTEIN"/>
    <property type="match status" value="1"/>
</dbReference>
<feature type="compositionally biased region" description="Basic and acidic residues" evidence="8">
    <location>
        <begin position="313"/>
        <end position="324"/>
    </location>
</feature>
<dbReference type="Ensembl" id="ENSEBUT00000001767.1">
    <property type="protein sequence ID" value="ENSEBUP00000001439.1"/>
    <property type="gene ID" value="ENSEBUG00000001252.1"/>
</dbReference>
<feature type="compositionally biased region" description="Polar residues" evidence="8">
    <location>
        <begin position="1130"/>
        <end position="1142"/>
    </location>
</feature>
<feature type="region of interest" description="Disordered" evidence="8">
    <location>
        <begin position="188"/>
        <end position="213"/>
    </location>
</feature>
<dbReference type="Ensembl" id="ENSEBUT00000001753.1">
    <property type="protein sequence ID" value="ENSEBUP00000001425.1"/>
    <property type="gene ID" value="ENSEBUG00000001252.1"/>
</dbReference>
<keyword evidence="4 7" id="KW-0493">Microtubule</keyword>
<feature type="region of interest" description="Disordered" evidence="8">
    <location>
        <begin position="1424"/>
        <end position="1494"/>
    </location>
</feature>
<dbReference type="PROSITE" id="PS51491">
    <property type="entry name" value="TAU_MAP_2"/>
    <property type="match status" value="2"/>
</dbReference>
<evidence type="ECO:0000256" key="6">
    <source>
        <dbReference type="ARBA" id="ARBA00023212"/>
    </source>
</evidence>
<keyword evidence="10" id="KW-1185">Reference proteome</keyword>
<feature type="compositionally biased region" description="Basic and acidic residues" evidence="8">
    <location>
        <begin position="663"/>
        <end position="672"/>
    </location>
</feature>
<feature type="region of interest" description="Disordered" evidence="8">
    <location>
        <begin position="59"/>
        <end position="112"/>
    </location>
</feature>
<evidence type="ECO:0000313" key="10">
    <source>
        <dbReference type="Proteomes" id="UP000694388"/>
    </source>
</evidence>
<evidence type="ECO:0000313" key="9">
    <source>
        <dbReference type="Ensembl" id="ENSEBUP00000001439.1"/>
    </source>
</evidence>
<keyword evidence="5" id="KW-0677">Repeat</keyword>
<dbReference type="Proteomes" id="UP000694388">
    <property type="component" value="Unplaced"/>
</dbReference>
<organism evidence="9 10">
    <name type="scientific">Eptatretus burgeri</name>
    <name type="common">Inshore hagfish</name>
    <dbReference type="NCBI Taxonomy" id="7764"/>
    <lineage>
        <taxon>Eukaryota</taxon>
        <taxon>Metazoa</taxon>
        <taxon>Chordata</taxon>
        <taxon>Craniata</taxon>
        <taxon>Vertebrata</taxon>
        <taxon>Cyclostomata</taxon>
        <taxon>Myxini</taxon>
        <taxon>Myxiniformes</taxon>
        <taxon>Myxinidae</taxon>
        <taxon>Eptatretinae</taxon>
        <taxon>Eptatretus</taxon>
    </lineage>
</organism>
<dbReference type="Pfam" id="PF00418">
    <property type="entry name" value="Tubulin-binding"/>
    <property type="match status" value="2"/>
</dbReference>
<feature type="compositionally biased region" description="Polar residues" evidence="8">
    <location>
        <begin position="63"/>
        <end position="78"/>
    </location>
</feature>
<evidence type="ECO:0000256" key="7">
    <source>
        <dbReference type="RuleBase" id="RU000686"/>
    </source>
</evidence>
<dbReference type="GO" id="GO:0005874">
    <property type="term" value="C:microtubule"/>
    <property type="evidence" value="ECO:0007669"/>
    <property type="project" value="UniProtKB-KW"/>
</dbReference>
<dbReference type="InterPro" id="IPR001084">
    <property type="entry name" value="MAP_tubulin-bd_rpt"/>
</dbReference>
<feature type="compositionally biased region" description="Basic and acidic residues" evidence="8">
    <location>
        <begin position="628"/>
        <end position="649"/>
    </location>
</feature>
<feature type="compositionally biased region" description="Polar residues" evidence="8">
    <location>
        <begin position="535"/>
        <end position="556"/>
    </location>
</feature>
<feature type="region of interest" description="Disordered" evidence="8">
    <location>
        <begin position="313"/>
        <end position="367"/>
    </location>
</feature>
<sequence length="1509" mass="165081">MEWSGKADGSPLGSKRADGISPLTMQPQREEAVPMACFQPVEGTFLSRHGESSILCVTERSQESSTVALPPKDSQSSPAIKDDSSYHWSGFGKEALPAHSASPTDDCKQKDERNVMSQNCSVSKGLFDTAQGNCSNTQFDSFSKNSFPKSDVSKCSNVESKAAGSTLSDEVIGEVPCLIGNNVGDVKGQNPITPFKYKDETTEKEEELPDTSKGLLKNSSLAMGAETHESRVPISPRVTFNIKAINDLFAPEDEQTSPSQNHSDAPMLQAQDLKVAKDSDVPHEHKLGDGACEQPDKDTLSFVDHNAIVSKDTTRGLKSHEGSGRKLGVIRSHTVPNIYEDRAPDDQDKNTDLSQQESSGKLQIADGQKLERQYSMQCFGNKSAAFGDMTDTDSENKGIQNLDQQVEREKLRNDNLNIGTTLTSLKNESETEKDIFQCPVNVDMVHKDVSLRAQDTAVCQNASGKSFTSDILSSSTNTTSHKREEMPMKENNEIKNQNTLSSIMLSDSSNKESNNLECQQNLLKNTEQHIEKHITTTPDTSQTQLEEISSTKNALENASFLPPNSIKNNVGEIKEKNNKDENIEYNANQEDVKQIQHHQRNESATEAFATNATDKKNSDIDIGLNISRGKESNMNKAEKQSICDDDKSHKTAQGQDRLSPYEYKADETKADSSSEEELQDHASTPAEAVDSGKLFTVNVSGNNSAQTSSHDLPHLLAPETEVLQEVQEEEESDEEPYSPNIKMSPVQIVPALKTQQTCDHSPAVEYMELNMSTVEDNANEADVLKSVFISESSSAKVDLKLNDTMPKVVKAQETDQSSSGAFATTNIEGDIFKSPLMRSDLPVLSAKESKYHPAGVLFENILPAKAPSGAAERRQGSMKYSLSVDVSMMQHSDEADRLFLHKKDLGVVSEESKGTIVEADHSRGGTQEELQFNTFQVNTSEKTQIKPCIERQNANESKKAVGAEQEGIAAKTLETTQNEDQTKISESHDSVQVDEEAFMESGEFKKEKQVEAGPMKAAFTQSSETHGLTEIKGTAGLQMNQDESLVEKTEDEESQVHDAQKVDVKQKVYSLALTEPKPSILEGEEKQEVPESELLGKESQKLIEGLKVKEESDQIDENYQSYENKEMQHLETTPIVNEQETAVTDKVDKKIVDDKSVMATAEKTSPKKELDMKQEKKRKVDKKRDISKKTEPVSRSPTRSRKSAEHATRPGSPRKRQRVPKSERLLPSPAPSNKVGSPGRKSKSAEHSHRQSMAKNPCVNTVTPSSQTAPIRRPSSGKSMKSSQVKHPVTSTPLCSGSVKSSTPKPTASTGKLARPSSFGTDLNKKDVSRSAEKKNECTTPGSASTTSMIPGPPSSHTVTPGTPGSMESKSLSSRTKVKIFNKKMDFSHVQAKCGSLANIKHVPGGGNVQILVKKIDIRHVTPKCGSKDNINHKPGRGKLHMQSPKADFKSKAHPMATSMENAEHASKNEADTLSTTSKVSSVGSPSQSDFPVQQAQIMASEVAVTQAK</sequence>
<accession>A0A8C4N572</accession>
<feature type="compositionally biased region" description="Low complexity" evidence="8">
    <location>
        <begin position="1475"/>
        <end position="1489"/>
    </location>
</feature>
<feature type="compositionally biased region" description="Basic and acidic residues" evidence="8">
    <location>
        <begin position="1462"/>
        <end position="1471"/>
    </location>
</feature>